<dbReference type="SUPFAM" id="SSF54637">
    <property type="entry name" value="Thioesterase/thiol ester dehydrase-isomerase"/>
    <property type="match status" value="1"/>
</dbReference>
<dbReference type="PANTHER" id="PTHR30272">
    <property type="entry name" value="3-HYDROXYACYL-[ACYL-CARRIER-PROTEIN] DEHYDRATASE"/>
    <property type="match status" value="1"/>
</dbReference>
<evidence type="ECO:0000313" key="3">
    <source>
        <dbReference type="Proteomes" id="UP000191988"/>
    </source>
</evidence>
<dbReference type="AlphaFoldDB" id="A0A1S7PCQ5"/>
<keyword evidence="1" id="KW-0456">Lyase</keyword>
<gene>
    <name evidence="2" type="ORF">AGR3A_Cc250005</name>
</gene>
<name>A0A1S7PCQ5_9HYPH</name>
<organism evidence="2 3">
    <name type="scientific">Agrobacterium tomkonis CFBP 6623</name>
    <dbReference type="NCBI Taxonomy" id="1183432"/>
    <lineage>
        <taxon>Bacteria</taxon>
        <taxon>Pseudomonadati</taxon>
        <taxon>Pseudomonadota</taxon>
        <taxon>Alphaproteobacteria</taxon>
        <taxon>Hyphomicrobiales</taxon>
        <taxon>Rhizobiaceae</taxon>
        <taxon>Rhizobium/Agrobacterium group</taxon>
        <taxon>Agrobacterium</taxon>
        <taxon>Agrobacterium tumefaciens complex</taxon>
    </lineage>
</organism>
<reference evidence="3" key="1">
    <citation type="submission" date="2016-01" db="EMBL/GenBank/DDBJ databases">
        <authorList>
            <person name="Regsiter A."/>
            <person name="william w."/>
        </authorList>
    </citation>
    <scope>NUCLEOTIDE SEQUENCE [LARGE SCALE GENOMIC DNA]</scope>
    <source>
        <strain evidence="3">CFBP 6623</strain>
    </source>
</reference>
<dbReference type="Gene3D" id="3.10.129.10">
    <property type="entry name" value="Hotdog Thioesterase"/>
    <property type="match status" value="1"/>
</dbReference>
<dbReference type="InterPro" id="IPR029069">
    <property type="entry name" value="HotDog_dom_sf"/>
</dbReference>
<dbReference type="Pfam" id="PF07977">
    <property type="entry name" value="FabA"/>
    <property type="match status" value="1"/>
</dbReference>
<evidence type="ECO:0000313" key="2">
    <source>
        <dbReference type="EMBL" id="CUX18919.1"/>
    </source>
</evidence>
<dbReference type="Proteomes" id="UP000191988">
    <property type="component" value="Unassembled WGS sequence"/>
</dbReference>
<sequence length="188" mass="20410">MMPASSGHFSFWTRPFIGRVATDQRRAGRMLLEYFQMIDKVEAVDMTTRSLKAQSVVPDKSPVFEGHFPGMPLVPGVLLIETMAQASGMLVLAFSDFASMPFLMSVDGAKMRTFVEPGAVLDIEAVLEHDGSGFAVTKAKITSDGKKVCDAQLKLRTMPFSEIPLGPIVKKRAEEVGLMAAIAADAQK</sequence>
<proteinExistence type="predicted"/>
<dbReference type="GO" id="GO:0016829">
    <property type="term" value="F:lyase activity"/>
    <property type="evidence" value="ECO:0007669"/>
    <property type="project" value="UniProtKB-KW"/>
</dbReference>
<accession>A0A1S7PCQ5</accession>
<keyword evidence="3" id="KW-1185">Reference proteome</keyword>
<protein>
    <submittedName>
        <fullName evidence="2">(3R)-hydroxymyristoyl-(Acyl carrier protein)-dehydratase</fullName>
    </submittedName>
</protein>
<dbReference type="InterPro" id="IPR013114">
    <property type="entry name" value="FabA_FabZ"/>
</dbReference>
<dbReference type="STRING" id="1183432.AGR3A_Cc250005"/>
<dbReference type="EMBL" id="FBWK01000018">
    <property type="protein sequence ID" value="CUX18919.1"/>
    <property type="molecule type" value="Genomic_DNA"/>
</dbReference>
<evidence type="ECO:0000256" key="1">
    <source>
        <dbReference type="ARBA" id="ARBA00023239"/>
    </source>
</evidence>
<dbReference type="PANTHER" id="PTHR30272:SF1">
    <property type="entry name" value="3-HYDROXYACYL-[ACYL-CARRIER-PROTEIN] DEHYDRATASE"/>
    <property type="match status" value="1"/>
</dbReference>